<evidence type="ECO:0000313" key="1">
    <source>
        <dbReference type="EMBL" id="HAT3807799.1"/>
    </source>
</evidence>
<accession>A0AAN5MCN6</accession>
<gene>
    <name evidence="1" type="ORF">I8608_000600</name>
</gene>
<sequence>MTVSTELSHEEYTGNGVTTDFDFRFRIFEAKHLVVSVANTDGTERILTNGTDYTLRGVGSYRGGKVILKMPLATGWKIGIARDLPAVQETDLRNQGKFFAEVHEDAFDYLTMLIQKSLGFLSLCLRKPSFISDHYDAKGNKISNLGKPVKDGDAVNLGTMKDHISAKDKRSLRVADKDIPVLPNAVNRANKLLSFDDNGNPVVIVPESGSAADVLTELGKQDGFELIGGLTENYLRVFDNVAEMVAETSLPLGATVKTRGYYSPGDGGEGIYAITNNQPDTLVNVNLDNGLTATLDVTNGVDILSVGAQANTDIGAILVGLQDIAAMNTILIPKMSFDCNSQVKVKKNFRFSSGAQFINRSLRDDWFVFKTDNIEFSTDGYGNKARLAVDSKLTGWNHSVALVLGKNNLRNLSVCNIDLVGCYSDFSGVALTLRADLSGDGSSDTTPNRRWNSITWCKFNNLSLEYCHTAISIKAFEPREEDSGGAERYMSWITSCQFRDAKIAGVIRGIELLCVPITLGAYPYNTQVSEIQIDFVQQWMNSSKEAVYIDGAGQNKIEFFAWDYSGYQIKPGYAVVTKGADGRDNYISGNMELKHISFASPQNAYNSRYRTYEYKSVLHRRICAIKHIGGGSFEIERGYHIPVGVNGVNIDPNDSYALILNYIPGFDAYQRPYVICQDTNNTKGYSLRPFYNQSAASIGEVRFYIIKNNGNDVANLSEVPIGAIFIVEIICI</sequence>
<reference evidence="1" key="2">
    <citation type="submission" date="2020-10" db="EMBL/GenBank/DDBJ databases">
        <authorList>
            <consortium name="NCBI Pathogen Detection Project"/>
        </authorList>
    </citation>
    <scope>NUCLEOTIDE SEQUENCE</scope>
    <source>
        <strain evidence="1">Morganella morganii ARLG-3209</strain>
    </source>
</reference>
<evidence type="ECO:0000313" key="2">
    <source>
        <dbReference type="Proteomes" id="UP000865968"/>
    </source>
</evidence>
<dbReference type="EMBL" id="DACSWI010000001">
    <property type="protein sequence ID" value="HAT3807799.1"/>
    <property type="molecule type" value="Genomic_DNA"/>
</dbReference>
<evidence type="ECO:0008006" key="3">
    <source>
        <dbReference type="Google" id="ProtNLM"/>
    </source>
</evidence>
<organism evidence="1 2">
    <name type="scientific">Morganella morganii</name>
    <name type="common">Proteus morganii</name>
    <dbReference type="NCBI Taxonomy" id="582"/>
    <lineage>
        <taxon>Bacteria</taxon>
        <taxon>Pseudomonadati</taxon>
        <taxon>Pseudomonadota</taxon>
        <taxon>Gammaproteobacteria</taxon>
        <taxon>Enterobacterales</taxon>
        <taxon>Morganellaceae</taxon>
        <taxon>Morganella</taxon>
    </lineage>
</organism>
<dbReference type="AlphaFoldDB" id="A0AAN5MCN6"/>
<comment type="caution">
    <text evidence="1">The sequence shown here is derived from an EMBL/GenBank/DDBJ whole genome shotgun (WGS) entry which is preliminary data.</text>
</comment>
<protein>
    <recommendedName>
        <fullName evidence="3">Tail fiber protein</fullName>
    </recommendedName>
</protein>
<proteinExistence type="predicted"/>
<name>A0AAN5MCN6_MORMO</name>
<dbReference type="Proteomes" id="UP000865968">
    <property type="component" value="Unassembled WGS sequence"/>
</dbReference>
<reference evidence="1" key="1">
    <citation type="journal article" date="2018" name="Genome Biol.">
        <title>SKESA: strategic k-mer extension for scrupulous assemblies.</title>
        <authorList>
            <person name="Souvorov A."/>
            <person name="Agarwala R."/>
            <person name="Lipman D.J."/>
        </authorList>
    </citation>
    <scope>NUCLEOTIDE SEQUENCE</scope>
    <source>
        <strain evidence="1">Morganella morganii ARLG-3209</strain>
    </source>
</reference>